<proteinExistence type="predicted"/>
<dbReference type="InterPro" id="IPR001296">
    <property type="entry name" value="Glyco_trans_1"/>
</dbReference>
<dbReference type="CDD" id="cd03811">
    <property type="entry name" value="GT4_GT28_WabH-like"/>
    <property type="match status" value="1"/>
</dbReference>
<feature type="domain" description="Glycosyl transferase family 1" evidence="1">
    <location>
        <begin position="196"/>
        <end position="301"/>
    </location>
</feature>
<dbReference type="CAZy" id="GT4">
    <property type="family name" value="Glycosyltransferase Family 4"/>
</dbReference>
<evidence type="ECO:0000313" key="3">
    <source>
        <dbReference type="EMBL" id="ADL32313.1"/>
    </source>
</evidence>
<gene>
    <name evidence="3" type="primary">wenF</name>
</gene>
<organism evidence="3">
    <name type="scientific">Proteus vulgaris</name>
    <dbReference type="NCBI Taxonomy" id="585"/>
    <lineage>
        <taxon>Bacteria</taxon>
        <taxon>Pseudomonadati</taxon>
        <taxon>Pseudomonadota</taxon>
        <taxon>Gammaproteobacteria</taxon>
        <taxon>Enterobacterales</taxon>
        <taxon>Morganellaceae</taxon>
        <taxon>Proteus</taxon>
    </lineage>
</organism>
<dbReference type="GO" id="GO:0016757">
    <property type="term" value="F:glycosyltransferase activity"/>
    <property type="evidence" value="ECO:0007669"/>
    <property type="project" value="InterPro"/>
</dbReference>
<name>D9YZ26_PROVU</name>
<dbReference type="SUPFAM" id="SSF53756">
    <property type="entry name" value="UDP-Glycosyltransferase/glycogen phosphorylase"/>
    <property type="match status" value="1"/>
</dbReference>
<evidence type="ECO:0000259" key="2">
    <source>
        <dbReference type="Pfam" id="PF13439"/>
    </source>
</evidence>
<dbReference type="AlphaFoldDB" id="D9YZ26"/>
<protein>
    <submittedName>
        <fullName evidence="3">WenF</fullName>
    </submittedName>
</protein>
<dbReference type="Pfam" id="PF00534">
    <property type="entry name" value="Glycos_transf_1"/>
    <property type="match status" value="1"/>
</dbReference>
<dbReference type="Gene3D" id="3.40.50.2000">
    <property type="entry name" value="Glycogen Phosphorylase B"/>
    <property type="match status" value="2"/>
</dbReference>
<dbReference type="Pfam" id="PF13439">
    <property type="entry name" value="Glyco_transf_4"/>
    <property type="match status" value="1"/>
</dbReference>
<reference evidence="3" key="1">
    <citation type="journal article" date="2010" name="Appl. Environ. Microbiol.">
        <title>Molecular and genetic analyses of the putative Proteus O antigen gene locus.</title>
        <authorList>
            <person name="Wang Q."/>
            <person name="Torzewska A."/>
            <person name="Ruan X."/>
            <person name="Wang X."/>
            <person name="Rozalski A."/>
            <person name="Shao Z."/>
            <person name="Guo X."/>
            <person name="Zhou H."/>
            <person name="Feng L."/>
            <person name="Wang L."/>
        </authorList>
    </citation>
    <scope>NUCLEOTIDE SEQUENCE</scope>
    <source>
        <strain evidence="3">CCUG 19017</strain>
    </source>
</reference>
<dbReference type="EMBL" id="GU254061">
    <property type="protein sequence ID" value="ADL32313.1"/>
    <property type="molecule type" value="Genomic_DNA"/>
</dbReference>
<accession>D9YZ26</accession>
<feature type="domain" description="Glycosyltransferase subfamily 4-like N-terminal" evidence="2">
    <location>
        <begin position="14"/>
        <end position="177"/>
    </location>
</feature>
<dbReference type="InterPro" id="IPR028098">
    <property type="entry name" value="Glyco_trans_4-like_N"/>
</dbReference>
<sequence>MKNILILSNSLSNGGGERIACNLANGLKENKYKVYFYIIENNISYTLHEDIILIKNPININLPFIGKIINNFSATIHLFFILKKEKINTIISHLFRANYINIFLSLFKKHKSIVVTHGSILKYSNNNLKSKINIFLIKNTFKHATKKVFLTQRMLNDYLPIIGEKNNFVIPNCYNLDNILELSQAIVNDSSFFPSEYFVFVGRFHPVKNISFLLDTFKTTNYKLLLIGDGDLYKNYKEKYQSNNIKFLGNKENPYPYIKNAKATILTSISEGFPNVLIESLYLGVPIISSDCRTGPREILNINGEIKKGDILYNKLGVLYNINDYQGLLNSLIYISKSDKNHDKNLMTYSMKKYNIPSIVKEYINII</sequence>
<dbReference type="GO" id="GO:1901135">
    <property type="term" value="P:carbohydrate derivative metabolic process"/>
    <property type="evidence" value="ECO:0007669"/>
    <property type="project" value="UniProtKB-ARBA"/>
</dbReference>
<dbReference type="PANTHER" id="PTHR12526">
    <property type="entry name" value="GLYCOSYLTRANSFERASE"/>
    <property type="match status" value="1"/>
</dbReference>
<evidence type="ECO:0000259" key="1">
    <source>
        <dbReference type="Pfam" id="PF00534"/>
    </source>
</evidence>